<organism evidence="1 2">
    <name type="scientific">Cyclotella cryptica</name>
    <dbReference type="NCBI Taxonomy" id="29204"/>
    <lineage>
        <taxon>Eukaryota</taxon>
        <taxon>Sar</taxon>
        <taxon>Stramenopiles</taxon>
        <taxon>Ochrophyta</taxon>
        <taxon>Bacillariophyta</taxon>
        <taxon>Coscinodiscophyceae</taxon>
        <taxon>Thalassiosirophycidae</taxon>
        <taxon>Stephanodiscales</taxon>
        <taxon>Stephanodiscaceae</taxon>
        <taxon>Cyclotella</taxon>
    </lineage>
</organism>
<sequence>MESELMTTKNRRSTMKSKAIFCNSAVKSQIAPLRLGFDVDAVDFLFEGLKQSRSCLITSMTTPEYQPSGYGGSGGHLIATSSPILK</sequence>
<keyword evidence="2" id="KW-1185">Reference proteome</keyword>
<comment type="caution">
    <text evidence="1">The sequence shown here is derived from an EMBL/GenBank/DDBJ whole genome shotgun (WGS) entry which is preliminary data.</text>
</comment>
<gene>
    <name evidence="1" type="ORF">HJC23_009988</name>
</gene>
<reference evidence="1 2" key="1">
    <citation type="journal article" date="2020" name="G3 (Bethesda)">
        <title>Improved Reference Genome for Cyclotella cryptica CCMP332, a Model for Cell Wall Morphogenesis, Salinity Adaptation, and Lipid Production in Diatoms (Bacillariophyta).</title>
        <authorList>
            <person name="Roberts W.R."/>
            <person name="Downey K.M."/>
            <person name="Ruck E.C."/>
            <person name="Traller J.C."/>
            <person name="Alverson A.J."/>
        </authorList>
    </citation>
    <scope>NUCLEOTIDE SEQUENCE [LARGE SCALE GENOMIC DNA]</scope>
    <source>
        <strain evidence="1 2">CCMP332</strain>
    </source>
</reference>
<protein>
    <submittedName>
        <fullName evidence="1">Uncharacterized protein</fullName>
    </submittedName>
</protein>
<evidence type="ECO:0000313" key="2">
    <source>
        <dbReference type="Proteomes" id="UP001516023"/>
    </source>
</evidence>
<dbReference type="EMBL" id="JABMIG020000061">
    <property type="protein sequence ID" value="KAL3796688.1"/>
    <property type="molecule type" value="Genomic_DNA"/>
</dbReference>
<proteinExistence type="predicted"/>
<accession>A0ABD3Q8F5</accession>
<name>A0ABD3Q8F5_9STRA</name>
<dbReference type="Proteomes" id="UP001516023">
    <property type="component" value="Unassembled WGS sequence"/>
</dbReference>
<evidence type="ECO:0000313" key="1">
    <source>
        <dbReference type="EMBL" id="KAL3796688.1"/>
    </source>
</evidence>
<dbReference type="AlphaFoldDB" id="A0ABD3Q8F5"/>